<evidence type="ECO:0000313" key="2">
    <source>
        <dbReference type="Proteomes" id="UP000323946"/>
    </source>
</evidence>
<sequence>MRISLPRPAFVVSRPVCSTGTGSRIPVRPGPAGGAVGGHWRALGLPPDPDEHLDERAELLDATFREVVAGRGAEVEVAGQVMAPGPAERPDWS</sequence>
<keyword evidence="2" id="KW-1185">Reference proteome</keyword>
<protein>
    <submittedName>
        <fullName evidence="1">Uncharacterized protein</fullName>
    </submittedName>
</protein>
<reference evidence="1 2" key="1">
    <citation type="submission" date="2019-09" db="EMBL/GenBank/DDBJ databases">
        <title>Draft genome sequence of the thermophilic Saccharopolyspora hirsuta VKM Ac-666T.</title>
        <authorList>
            <person name="Lobastova T.G."/>
            <person name="Fokina V."/>
            <person name="Bragin E.Y."/>
            <person name="Shtratnikova V.Y."/>
            <person name="Starodumova I.P."/>
            <person name="Tarlachkov S.V."/>
            <person name="Donova M.V."/>
        </authorList>
    </citation>
    <scope>NUCLEOTIDE SEQUENCE [LARGE SCALE GENOMIC DNA]</scope>
    <source>
        <strain evidence="1 2">VKM Ac-666</strain>
    </source>
</reference>
<comment type="caution">
    <text evidence="1">The sequence shown here is derived from an EMBL/GenBank/DDBJ whole genome shotgun (WGS) entry which is preliminary data.</text>
</comment>
<evidence type="ECO:0000313" key="1">
    <source>
        <dbReference type="EMBL" id="KAA5834330.1"/>
    </source>
</evidence>
<proteinExistence type="predicted"/>
<organism evidence="1 2">
    <name type="scientific">Saccharopolyspora hirsuta</name>
    <dbReference type="NCBI Taxonomy" id="1837"/>
    <lineage>
        <taxon>Bacteria</taxon>
        <taxon>Bacillati</taxon>
        <taxon>Actinomycetota</taxon>
        <taxon>Actinomycetes</taxon>
        <taxon>Pseudonocardiales</taxon>
        <taxon>Pseudonocardiaceae</taxon>
        <taxon>Saccharopolyspora</taxon>
    </lineage>
</organism>
<name>A0A5M7BYU9_SACHI</name>
<gene>
    <name evidence="1" type="ORF">F1721_11625</name>
</gene>
<dbReference type="EMBL" id="VWPH01000005">
    <property type="protein sequence ID" value="KAA5834330.1"/>
    <property type="molecule type" value="Genomic_DNA"/>
</dbReference>
<dbReference type="AlphaFoldDB" id="A0A5M7BYU9"/>
<dbReference type="Proteomes" id="UP000323946">
    <property type="component" value="Unassembled WGS sequence"/>
</dbReference>
<accession>A0A5M7BYU9</accession>